<dbReference type="Proteomes" id="UP001057427">
    <property type="component" value="Segment"/>
</dbReference>
<name>A0A9E7N4N1_9CAUD</name>
<gene>
    <name evidence="1" type="ORF">BAJUN_01830</name>
</gene>
<sequence length="205" mass="21826">MTFPVYTATAASVGAAHILRDGQAVLYVKTMRDPSDSTRPLLSDDALGDLVEATAERLTGATLDRADAVLLARVLDPAFATTDADLAQVRAALNFALQDAPGEKQAARRRLAEITPEQRARIDRDVAQAQGVATYQGYACLAYVDRIGGVVIKDSTDGRDAYVQPGDDAAALRAELEAAEGVPEPTTSAALGPHDLIENILREYF</sequence>
<evidence type="ECO:0000313" key="2">
    <source>
        <dbReference type="Proteomes" id="UP001057427"/>
    </source>
</evidence>
<protein>
    <submittedName>
        <fullName evidence="1">Uncharacterized protein</fullName>
    </submittedName>
</protein>
<proteinExistence type="predicted"/>
<evidence type="ECO:0000313" key="1">
    <source>
        <dbReference type="EMBL" id="UTC29813.1"/>
    </source>
</evidence>
<keyword evidence="2" id="KW-1185">Reference proteome</keyword>
<accession>A0A9E7N4N1</accession>
<organism evidence="1 2">
    <name type="scientific">Brevundimonas phage vB_BgoS-Bajun</name>
    <dbReference type="NCBI Taxonomy" id="2948594"/>
    <lineage>
        <taxon>Viruses</taxon>
        <taxon>Duplodnaviria</taxon>
        <taxon>Heunggongvirae</taxon>
        <taxon>Uroviricota</taxon>
        <taxon>Caudoviricetes</taxon>
        <taxon>Dolichocephalovirinae</taxon>
    </lineage>
</organism>
<dbReference type="EMBL" id="ON529858">
    <property type="protein sequence ID" value="UTC29813.1"/>
    <property type="molecule type" value="Genomic_DNA"/>
</dbReference>
<reference evidence="1" key="1">
    <citation type="submission" date="2022-05" db="EMBL/GenBank/DDBJ databases">
        <authorList>
            <person name="Friedrich I."/>
            <person name="Poehlein A."/>
            <person name="Schneider D."/>
            <person name="Hertel R."/>
            <person name="Daniel R."/>
        </authorList>
    </citation>
    <scope>NUCLEOTIDE SEQUENCE</scope>
</reference>